<dbReference type="AlphaFoldDB" id="A0A7W0CCF1"/>
<gene>
    <name evidence="1" type="ORF">HNR65_003543</name>
</gene>
<sequence>MGLLGLVWNGDAFKHTMSRILGKANTIESICFGSRYYRAGDAAGRYHQYIKSGVE</sequence>
<reference evidence="1 2" key="1">
    <citation type="submission" date="2020-07" db="EMBL/GenBank/DDBJ databases">
        <title>Genomic Encyclopedia of Type Strains, Phase IV (KMG-IV): sequencing the most valuable type-strain genomes for metagenomic binning, comparative biology and taxonomic classification.</title>
        <authorList>
            <person name="Goeker M."/>
        </authorList>
    </citation>
    <scope>NUCLEOTIDE SEQUENCE [LARGE SCALE GENOMIC DNA]</scope>
    <source>
        <strain evidence="1 2">DSM 17721</strain>
    </source>
</reference>
<dbReference type="Proteomes" id="UP000525298">
    <property type="component" value="Unassembled WGS sequence"/>
</dbReference>
<comment type="caution">
    <text evidence="1">The sequence shown here is derived from an EMBL/GenBank/DDBJ whole genome shotgun (WGS) entry which is preliminary data.</text>
</comment>
<protein>
    <submittedName>
        <fullName evidence="1">Uncharacterized protein</fullName>
    </submittedName>
</protein>
<name>A0A7W0CCF1_9BACT</name>
<accession>A0A7W0CCF1</accession>
<evidence type="ECO:0000313" key="2">
    <source>
        <dbReference type="Proteomes" id="UP000525298"/>
    </source>
</evidence>
<keyword evidence="2" id="KW-1185">Reference proteome</keyword>
<dbReference type="EMBL" id="JACDUS010000019">
    <property type="protein sequence ID" value="MBA2883181.1"/>
    <property type="molecule type" value="Genomic_DNA"/>
</dbReference>
<evidence type="ECO:0000313" key="1">
    <source>
        <dbReference type="EMBL" id="MBA2883181.1"/>
    </source>
</evidence>
<organism evidence="1 2">
    <name type="scientific">Desulfosalsimonas propionicica</name>
    <dbReference type="NCBI Taxonomy" id="332175"/>
    <lineage>
        <taxon>Bacteria</taxon>
        <taxon>Pseudomonadati</taxon>
        <taxon>Thermodesulfobacteriota</taxon>
        <taxon>Desulfobacteria</taxon>
        <taxon>Desulfobacterales</taxon>
        <taxon>Desulfosalsimonadaceae</taxon>
        <taxon>Desulfosalsimonas</taxon>
    </lineage>
</organism>
<proteinExistence type="predicted"/>